<dbReference type="Gene3D" id="3.10.450.10">
    <property type="match status" value="1"/>
</dbReference>
<keyword evidence="9" id="KW-1185">Reference proteome</keyword>
<evidence type="ECO:0000256" key="2">
    <source>
        <dbReference type="ARBA" id="ARBA00022704"/>
    </source>
</evidence>
<dbReference type="GO" id="GO:0007204">
    <property type="term" value="P:positive regulation of cytosolic calcium ion concentration"/>
    <property type="evidence" value="ECO:0007669"/>
    <property type="project" value="TreeGrafter"/>
</dbReference>
<feature type="compositionally biased region" description="Polar residues" evidence="6">
    <location>
        <begin position="20"/>
        <end position="30"/>
    </location>
</feature>
<dbReference type="GO" id="GO:0072562">
    <property type="term" value="C:blood microparticle"/>
    <property type="evidence" value="ECO:0007669"/>
    <property type="project" value="TreeGrafter"/>
</dbReference>
<evidence type="ECO:0000256" key="5">
    <source>
        <dbReference type="ARBA" id="ARBA00023180"/>
    </source>
</evidence>
<keyword evidence="5" id="KW-0325">Glycoprotein</keyword>
<dbReference type="Pfam" id="PF00031">
    <property type="entry name" value="Cystatin"/>
    <property type="match status" value="1"/>
</dbReference>
<feature type="domain" description="Cystatin kininogen-type" evidence="7">
    <location>
        <begin position="67"/>
        <end position="171"/>
    </location>
</feature>
<organism evidence="8 9">
    <name type="scientific">Channa striata</name>
    <name type="common">Snakehead murrel</name>
    <name type="synonym">Ophicephalus striatus</name>
    <dbReference type="NCBI Taxonomy" id="64152"/>
    <lineage>
        <taxon>Eukaryota</taxon>
        <taxon>Metazoa</taxon>
        <taxon>Chordata</taxon>
        <taxon>Craniata</taxon>
        <taxon>Vertebrata</taxon>
        <taxon>Euteleostomi</taxon>
        <taxon>Actinopterygii</taxon>
        <taxon>Neopterygii</taxon>
        <taxon>Teleostei</taxon>
        <taxon>Neoteleostei</taxon>
        <taxon>Acanthomorphata</taxon>
        <taxon>Anabantaria</taxon>
        <taxon>Anabantiformes</taxon>
        <taxon>Channoidei</taxon>
        <taxon>Channidae</taxon>
        <taxon>Channa</taxon>
    </lineage>
</organism>
<dbReference type="PANTHER" id="PTHR13814">
    <property type="entry name" value="FETUIN"/>
    <property type="match status" value="1"/>
</dbReference>
<dbReference type="InterPro" id="IPR027358">
    <property type="entry name" value="Kininogen-type_cystatin_dom"/>
</dbReference>
<dbReference type="AlphaFoldDB" id="A0AA88MCP0"/>
<keyword evidence="3" id="KW-0732">Signal</keyword>
<protein>
    <recommendedName>
        <fullName evidence="7">Cystatin kininogen-type domain-containing protein</fullName>
    </recommendedName>
</protein>
<dbReference type="InterPro" id="IPR046350">
    <property type="entry name" value="Cystatin_sf"/>
</dbReference>
<keyword evidence="2" id="KW-0789">Thiol protease inhibitor</keyword>
<evidence type="ECO:0000256" key="6">
    <source>
        <dbReference type="SAM" id="MobiDB-lite"/>
    </source>
</evidence>
<dbReference type="EMBL" id="JAUPFM010000012">
    <property type="protein sequence ID" value="KAK2835173.1"/>
    <property type="molecule type" value="Genomic_DNA"/>
</dbReference>
<gene>
    <name evidence="8" type="ORF">Q5P01_015657</name>
</gene>
<sequence>MSSEEIRVPDGIDSRPPASETATEPNIPQNQTMRSRVGLCVLALLCLHSSVCGQNAEMVHTGVLVFCDDPTVEKAVSSAVHKFNEKLTTGHKLALYQILTASKSESQPHSVYSLQFTTRRTDCAAGSNKTWTDCDYLPYGHRRPISCNATVQMTETEADTTQVDCHIEGHITPEKAHCLGALRKLMRTQMTLKRLLVSQFPSTTLQWVGLSCSPFTTSAMPPDR</sequence>
<name>A0AA88MCP0_CHASR</name>
<dbReference type="SUPFAM" id="SSF54403">
    <property type="entry name" value="Cystatin/monellin"/>
    <property type="match status" value="1"/>
</dbReference>
<evidence type="ECO:0000256" key="3">
    <source>
        <dbReference type="ARBA" id="ARBA00022729"/>
    </source>
</evidence>
<evidence type="ECO:0000256" key="1">
    <source>
        <dbReference type="ARBA" id="ARBA00022690"/>
    </source>
</evidence>
<dbReference type="PROSITE" id="PS51647">
    <property type="entry name" value="CYSTATIN_KININOGEN"/>
    <property type="match status" value="1"/>
</dbReference>
<dbReference type="PANTHER" id="PTHR13814:SF12">
    <property type="entry name" value="KININOGEN-1"/>
    <property type="match status" value="1"/>
</dbReference>
<dbReference type="Proteomes" id="UP001187415">
    <property type="component" value="Unassembled WGS sequence"/>
</dbReference>
<dbReference type="GO" id="GO:0004869">
    <property type="term" value="F:cysteine-type endopeptidase inhibitor activity"/>
    <property type="evidence" value="ECO:0007669"/>
    <property type="project" value="UniProtKB-KW"/>
</dbReference>
<evidence type="ECO:0000259" key="7">
    <source>
        <dbReference type="PROSITE" id="PS51647"/>
    </source>
</evidence>
<proteinExistence type="predicted"/>
<dbReference type="InterPro" id="IPR000010">
    <property type="entry name" value="Cystatin_dom"/>
</dbReference>
<dbReference type="InterPro" id="IPR050735">
    <property type="entry name" value="Kininogen_Fetuin_HRG"/>
</dbReference>
<keyword evidence="4" id="KW-1015">Disulfide bond</keyword>
<comment type="caution">
    <text evidence="8">The sequence shown here is derived from an EMBL/GenBank/DDBJ whole genome shotgun (WGS) entry which is preliminary data.</text>
</comment>
<reference evidence="8" key="1">
    <citation type="submission" date="2023-07" db="EMBL/GenBank/DDBJ databases">
        <title>Chromosome-level Genome Assembly of Striped Snakehead (Channa striata).</title>
        <authorList>
            <person name="Liu H."/>
        </authorList>
    </citation>
    <scope>NUCLEOTIDE SEQUENCE</scope>
    <source>
        <strain evidence="8">Gz</strain>
        <tissue evidence="8">Muscle</tissue>
    </source>
</reference>
<feature type="compositionally biased region" description="Basic and acidic residues" evidence="6">
    <location>
        <begin position="1"/>
        <end position="13"/>
    </location>
</feature>
<evidence type="ECO:0000313" key="8">
    <source>
        <dbReference type="EMBL" id="KAK2835173.1"/>
    </source>
</evidence>
<dbReference type="GO" id="GO:0030195">
    <property type="term" value="P:negative regulation of blood coagulation"/>
    <property type="evidence" value="ECO:0007669"/>
    <property type="project" value="TreeGrafter"/>
</dbReference>
<evidence type="ECO:0000313" key="9">
    <source>
        <dbReference type="Proteomes" id="UP001187415"/>
    </source>
</evidence>
<feature type="region of interest" description="Disordered" evidence="6">
    <location>
        <begin position="1"/>
        <end position="30"/>
    </location>
</feature>
<evidence type="ECO:0000256" key="4">
    <source>
        <dbReference type="ARBA" id="ARBA00023157"/>
    </source>
</evidence>
<accession>A0AA88MCP0</accession>
<keyword evidence="1" id="KW-0646">Protease inhibitor</keyword>